<proteinExistence type="inferred from homology"/>
<dbReference type="EC" id="2.4.1.-" evidence="10"/>
<name>A0A1L9S6R5_9EURO</name>
<evidence type="ECO:0000256" key="6">
    <source>
        <dbReference type="ARBA" id="ARBA00023136"/>
    </source>
</evidence>
<dbReference type="STRING" id="1073090.A0A1L9S6R5"/>
<evidence type="ECO:0000256" key="7">
    <source>
        <dbReference type="ARBA" id="ARBA00023180"/>
    </source>
</evidence>
<keyword evidence="7" id="KW-0325">Glycoprotein</keyword>
<dbReference type="EMBL" id="KV878356">
    <property type="protein sequence ID" value="OJJ42856.1"/>
    <property type="molecule type" value="Genomic_DNA"/>
</dbReference>
<keyword evidence="6 10" id="KW-0472">Membrane</keyword>
<feature type="compositionally biased region" description="Low complexity" evidence="11">
    <location>
        <begin position="392"/>
        <end position="417"/>
    </location>
</feature>
<keyword evidence="12" id="KW-1133">Transmembrane helix</keyword>
<comment type="subcellular location">
    <subcellularLocation>
        <location evidence="1 10">Cell membrane</location>
        <topology evidence="1 10">Lipid-anchor</topology>
        <topology evidence="1 10">GPI-anchor</topology>
    </subcellularLocation>
</comment>
<keyword evidence="4 10" id="KW-0808">Transferase</keyword>
<dbReference type="Proteomes" id="UP000184188">
    <property type="component" value="Unassembled WGS sequence"/>
</dbReference>
<dbReference type="GO" id="GO:0005886">
    <property type="term" value="C:plasma membrane"/>
    <property type="evidence" value="ECO:0007669"/>
    <property type="project" value="UniProtKB-SubCell"/>
</dbReference>
<dbReference type="OrthoDB" id="421038at2759"/>
<evidence type="ECO:0000256" key="8">
    <source>
        <dbReference type="ARBA" id="ARBA00023288"/>
    </source>
</evidence>
<keyword evidence="14" id="KW-1185">Reference proteome</keyword>
<evidence type="ECO:0000313" key="13">
    <source>
        <dbReference type="EMBL" id="OJJ42856.1"/>
    </source>
</evidence>
<gene>
    <name evidence="13" type="ORF">ASPZODRAFT_155102</name>
</gene>
<dbReference type="InterPro" id="IPR004886">
    <property type="entry name" value="Glucanosyltransferase"/>
</dbReference>
<comment type="function">
    <text evidence="9">Splits internally a 1,3-beta-glucan molecule and transfers the newly generated reducing end (the donor) to the non-reducing end of another 1,3-beta-glucan molecule (the acceptor) forming a 1,3-beta linkage, resulting in the elongation of 1,3-beta-glucan chains in the cell wall. Involved in cell wall morphogenesis.</text>
</comment>
<dbReference type="Pfam" id="PF03198">
    <property type="entry name" value="Glyco_hydro_72"/>
    <property type="match status" value="1"/>
</dbReference>
<dbReference type="AlphaFoldDB" id="A0A1L9S6R5"/>
<dbReference type="FunFam" id="3.20.20.80:FF:000032">
    <property type="entry name" value="1,3-beta-glucanosyltransferase"/>
    <property type="match status" value="1"/>
</dbReference>
<evidence type="ECO:0000256" key="2">
    <source>
        <dbReference type="ARBA" id="ARBA00007528"/>
    </source>
</evidence>
<dbReference type="PANTHER" id="PTHR31468">
    <property type="entry name" value="1,3-BETA-GLUCANOSYLTRANSFERASE GAS1"/>
    <property type="match status" value="1"/>
</dbReference>
<evidence type="ECO:0000256" key="4">
    <source>
        <dbReference type="ARBA" id="ARBA00022679"/>
    </source>
</evidence>
<feature type="chain" id="PRO_5009734927" description="1,3-beta-glucanosyltransferase" evidence="10">
    <location>
        <begin position="22"/>
        <end position="454"/>
    </location>
</feature>
<evidence type="ECO:0000256" key="12">
    <source>
        <dbReference type="SAM" id="Phobius"/>
    </source>
</evidence>
<evidence type="ECO:0000256" key="5">
    <source>
        <dbReference type="ARBA" id="ARBA00022729"/>
    </source>
</evidence>
<dbReference type="InterPro" id="IPR017853">
    <property type="entry name" value="GH"/>
</dbReference>
<feature type="region of interest" description="Disordered" evidence="11">
    <location>
        <begin position="329"/>
        <end position="362"/>
    </location>
</feature>
<accession>A0A1L9S6R5</accession>
<evidence type="ECO:0000313" key="14">
    <source>
        <dbReference type="Proteomes" id="UP000184188"/>
    </source>
</evidence>
<evidence type="ECO:0000256" key="3">
    <source>
        <dbReference type="ARBA" id="ARBA00022622"/>
    </source>
</evidence>
<dbReference type="GO" id="GO:0042124">
    <property type="term" value="F:1,3-beta-glucanosyltransferase activity"/>
    <property type="evidence" value="ECO:0007669"/>
    <property type="project" value="TreeGrafter"/>
</dbReference>
<reference evidence="14" key="1">
    <citation type="journal article" date="2017" name="Genome Biol.">
        <title>Comparative genomics reveals high biological diversity and specific adaptations in the industrially and medically important fungal genus Aspergillus.</title>
        <authorList>
            <person name="de Vries R.P."/>
            <person name="Riley R."/>
            <person name="Wiebenga A."/>
            <person name="Aguilar-Osorio G."/>
            <person name="Amillis S."/>
            <person name="Uchima C.A."/>
            <person name="Anderluh G."/>
            <person name="Asadollahi M."/>
            <person name="Askin M."/>
            <person name="Barry K."/>
            <person name="Battaglia E."/>
            <person name="Bayram O."/>
            <person name="Benocci T."/>
            <person name="Braus-Stromeyer S.A."/>
            <person name="Caldana C."/>
            <person name="Canovas D."/>
            <person name="Cerqueira G.C."/>
            <person name="Chen F."/>
            <person name="Chen W."/>
            <person name="Choi C."/>
            <person name="Clum A."/>
            <person name="Dos Santos R.A."/>
            <person name="Damasio A.R."/>
            <person name="Diallinas G."/>
            <person name="Emri T."/>
            <person name="Fekete E."/>
            <person name="Flipphi M."/>
            <person name="Freyberg S."/>
            <person name="Gallo A."/>
            <person name="Gournas C."/>
            <person name="Habgood R."/>
            <person name="Hainaut M."/>
            <person name="Harispe M.L."/>
            <person name="Henrissat B."/>
            <person name="Hilden K.S."/>
            <person name="Hope R."/>
            <person name="Hossain A."/>
            <person name="Karabika E."/>
            <person name="Karaffa L."/>
            <person name="Karanyi Z."/>
            <person name="Krasevec N."/>
            <person name="Kuo A."/>
            <person name="Kusch H."/>
            <person name="LaButti K."/>
            <person name="Lagendijk E.L."/>
            <person name="Lapidus A."/>
            <person name="Levasseur A."/>
            <person name="Lindquist E."/>
            <person name="Lipzen A."/>
            <person name="Logrieco A.F."/>
            <person name="MacCabe A."/>
            <person name="Maekelae M.R."/>
            <person name="Malavazi I."/>
            <person name="Melin P."/>
            <person name="Meyer V."/>
            <person name="Mielnichuk N."/>
            <person name="Miskei M."/>
            <person name="Molnar A.P."/>
            <person name="Mule G."/>
            <person name="Ngan C.Y."/>
            <person name="Orejas M."/>
            <person name="Orosz E."/>
            <person name="Ouedraogo J.P."/>
            <person name="Overkamp K.M."/>
            <person name="Park H.-S."/>
            <person name="Perrone G."/>
            <person name="Piumi F."/>
            <person name="Punt P.J."/>
            <person name="Ram A.F."/>
            <person name="Ramon A."/>
            <person name="Rauscher S."/>
            <person name="Record E."/>
            <person name="Riano-Pachon D.M."/>
            <person name="Robert V."/>
            <person name="Roehrig J."/>
            <person name="Ruller R."/>
            <person name="Salamov A."/>
            <person name="Salih N.S."/>
            <person name="Samson R.A."/>
            <person name="Sandor E."/>
            <person name="Sanguinetti M."/>
            <person name="Schuetze T."/>
            <person name="Sepcic K."/>
            <person name="Shelest E."/>
            <person name="Sherlock G."/>
            <person name="Sophianopoulou V."/>
            <person name="Squina F.M."/>
            <person name="Sun H."/>
            <person name="Susca A."/>
            <person name="Todd R.B."/>
            <person name="Tsang A."/>
            <person name="Unkles S.E."/>
            <person name="van de Wiele N."/>
            <person name="van Rossen-Uffink D."/>
            <person name="Oliveira J.V."/>
            <person name="Vesth T.C."/>
            <person name="Visser J."/>
            <person name="Yu J.-H."/>
            <person name="Zhou M."/>
            <person name="Andersen M.R."/>
            <person name="Archer D.B."/>
            <person name="Baker S.E."/>
            <person name="Benoit I."/>
            <person name="Brakhage A.A."/>
            <person name="Braus G.H."/>
            <person name="Fischer R."/>
            <person name="Frisvad J.C."/>
            <person name="Goldman G.H."/>
            <person name="Houbraken J."/>
            <person name="Oakley B."/>
            <person name="Pocsi I."/>
            <person name="Scazzocchio C."/>
            <person name="Seiboth B."/>
            <person name="vanKuyk P.A."/>
            <person name="Wortman J."/>
            <person name="Dyer P.S."/>
            <person name="Grigoriev I.V."/>
        </authorList>
    </citation>
    <scope>NUCLEOTIDE SEQUENCE [LARGE SCALE GENOMIC DNA]</scope>
    <source>
        <strain evidence="14">CBS 506.65</strain>
    </source>
</reference>
<comment type="similarity">
    <text evidence="2 10">Belongs to the glycosyl hydrolase 72 family.</text>
</comment>
<feature type="compositionally biased region" description="Gly residues" evidence="11">
    <location>
        <begin position="335"/>
        <end position="346"/>
    </location>
</feature>
<keyword evidence="5 10" id="KW-0732">Signal</keyword>
<dbReference type="GO" id="GO:0098552">
    <property type="term" value="C:side of membrane"/>
    <property type="evidence" value="ECO:0007669"/>
    <property type="project" value="UniProtKB-KW"/>
</dbReference>
<dbReference type="GeneID" id="34612637"/>
<dbReference type="PANTHER" id="PTHR31468:SF5">
    <property type="entry name" value="1,3-BETA-GLUCANOSYLTRANSFERASE GAS5"/>
    <property type="match status" value="1"/>
</dbReference>
<evidence type="ECO:0000256" key="11">
    <source>
        <dbReference type="SAM" id="MobiDB-lite"/>
    </source>
</evidence>
<dbReference type="SUPFAM" id="SSF51445">
    <property type="entry name" value="(Trans)glycosidases"/>
    <property type="match status" value="1"/>
</dbReference>
<dbReference type="Gene3D" id="3.20.20.80">
    <property type="entry name" value="Glycosidases"/>
    <property type="match status" value="1"/>
</dbReference>
<evidence type="ECO:0000256" key="10">
    <source>
        <dbReference type="RuleBase" id="RU361209"/>
    </source>
</evidence>
<keyword evidence="3 10" id="KW-0336">GPI-anchor</keyword>
<feature type="signal peptide" evidence="10">
    <location>
        <begin position="1"/>
        <end position="21"/>
    </location>
</feature>
<evidence type="ECO:0000256" key="9">
    <source>
        <dbReference type="ARBA" id="ARBA00025026"/>
    </source>
</evidence>
<dbReference type="GO" id="GO:0071970">
    <property type="term" value="P:fungal-type cell wall (1-&gt;3)-beta-D-glucan biosynthetic process"/>
    <property type="evidence" value="ECO:0007669"/>
    <property type="project" value="TreeGrafter"/>
</dbReference>
<organism evidence="13 14">
    <name type="scientific">Penicilliopsis zonata CBS 506.65</name>
    <dbReference type="NCBI Taxonomy" id="1073090"/>
    <lineage>
        <taxon>Eukaryota</taxon>
        <taxon>Fungi</taxon>
        <taxon>Dikarya</taxon>
        <taxon>Ascomycota</taxon>
        <taxon>Pezizomycotina</taxon>
        <taxon>Eurotiomycetes</taxon>
        <taxon>Eurotiomycetidae</taxon>
        <taxon>Eurotiales</taxon>
        <taxon>Aspergillaceae</taxon>
        <taxon>Penicilliopsis</taxon>
    </lineage>
</organism>
<dbReference type="VEuPathDB" id="FungiDB:ASPZODRAFT_155102"/>
<keyword evidence="12" id="KW-0812">Transmembrane</keyword>
<feature type="transmembrane region" description="Helical" evidence="12">
    <location>
        <begin position="432"/>
        <end position="453"/>
    </location>
</feature>
<feature type="region of interest" description="Disordered" evidence="11">
    <location>
        <begin position="381"/>
        <end position="417"/>
    </location>
</feature>
<keyword evidence="8 10" id="KW-0449">Lipoprotein</keyword>
<evidence type="ECO:0000256" key="1">
    <source>
        <dbReference type="ARBA" id="ARBA00004609"/>
    </source>
</evidence>
<sequence length="454" mass="48064">MKATFSSLATAITLGASAVLASSAVKARDSSITPITVKGNAFFQGDNRFYIRGVDYQPGGSSQLEDPIADADVCKRDIAKFKDLGLNTVRVYSVDNSQDHDDCMNALADAGIYLVLDVNTPKYSLNRAQPKESYNDVYLQYIFATVEMFAKYPNTLAFFSGNEVINDGPSSAAAPYVKAVTRDIRQYLRSRNLRQVPVGYSAADIDTNRLQMAEYMNCGTDDERSDFFAFNDYSWCDPSSFTTSGWDQKVKNFTGYGLPLFLSEYGCNTNTRKFEEVSALYSTKMTGVYSGGLVYEYSQESSNYGLVEVSGDNVTTLADYDALKTAYNNTPNPSGDGGYNKTGGASGCPTKDAPNWNVDGDTLPAIPAPAKKYMTQGAGKGVGFSGDGSQDKGTASTGTATAGSGSASSTGSASSSSSKGAAAALRVPGTGVAPIVVGMVTAMFSVLGASLILS</sequence>
<dbReference type="GO" id="GO:0031505">
    <property type="term" value="P:fungal-type cell wall organization"/>
    <property type="evidence" value="ECO:0007669"/>
    <property type="project" value="TreeGrafter"/>
</dbReference>
<protein>
    <recommendedName>
        <fullName evidence="10">1,3-beta-glucanosyltransferase</fullName>
        <ecNumber evidence="10">2.4.1.-</ecNumber>
    </recommendedName>
</protein>
<dbReference type="RefSeq" id="XP_022577366.1">
    <property type="nucleotide sequence ID" value="XM_022726173.1"/>
</dbReference>